<reference evidence="2 3" key="2">
    <citation type="submission" date="2024-05" db="EMBL/GenBank/DDBJ databases">
        <authorList>
            <person name="Chen Y."/>
            <person name="Shah S."/>
            <person name="Dougan E. K."/>
            <person name="Thang M."/>
            <person name="Chan C."/>
        </authorList>
    </citation>
    <scope>NUCLEOTIDE SEQUENCE [LARGE SCALE GENOMIC DNA]</scope>
</reference>
<accession>A0A9P1CPP3</accession>
<dbReference type="AlphaFoldDB" id="A0A9P1CPP3"/>
<dbReference type="EMBL" id="CAMXCT010001987">
    <property type="protein sequence ID" value="CAI3994703.1"/>
    <property type="molecule type" value="Genomic_DNA"/>
</dbReference>
<keyword evidence="3" id="KW-1185">Reference proteome</keyword>
<protein>
    <submittedName>
        <fullName evidence="1">Uncharacterized protein</fullName>
    </submittedName>
</protein>
<dbReference type="Proteomes" id="UP001152797">
    <property type="component" value="Unassembled WGS sequence"/>
</dbReference>
<organism evidence="1">
    <name type="scientific">Cladocopium goreaui</name>
    <dbReference type="NCBI Taxonomy" id="2562237"/>
    <lineage>
        <taxon>Eukaryota</taxon>
        <taxon>Sar</taxon>
        <taxon>Alveolata</taxon>
        <taxon>Dinophyceae</taxon>
        <taxon>Suessiales</taxon>
        <taxon>Symbiodiniaceae</taxon>
        <taxon>Cladocopium</taxon>
    </lineage>
</organism>
<name>A0A9P1CPP3_9DINO</name>
<proteinExistence type="predicted"/>
<reference evidence="1" key="1">
    <citation type="submission" date="2022-10" db="EMBL/GenBank/DDBJ databases">
        <authorList>
            <person name="Chen Y."/>
            <person name="Dougan E. K."/>
            <person name="Chan C."/>
            <person name="Rhodes N."/>
            <person name="Thang M."/>
        </authorList>
    </citation>
    <scope>NUCLEOTIDE SEQUENCE</scope>
</reference>
<comment type="caution">
    <text evidence="1">The sequence shown here is derived from an EMBL/GenBank/DDBJ whole genome shotgun (WGS) entry which is preliminary data.</text>
</comment>
<sequence length="254" mass="29766">MFPDHVTLFADFAVPEKITSTLTWLRPTSIPWDKINQETWHHNLGRLPAPDHQQGRRPQSYKHAAVANKQTLDAEVCRLILWSAIKKGRGFDGFFHVWWLRRRIRSPSAPVTFRLAPPDGFTAEQIFLDFKKNFEAFEQRHCRQRRKLLQLKCDHSFHRLFHELRPPKRDQLDILWHTKGYTILAVDLATHQIHVDQPVNDLTGCAWFINNTQVEVETAMVTCLDFTTFLIMLNQVTCCSATTIFLKLHKCIKR</sequence>
<dbReference type="EMBL" id="CAMXCT020001987">
    <property type="protein sequence ID" value="CAL1148078.1"/>
    <property type="molecule type" value="Genomic_DNA"/>
</dbReference>
<evidence type="ECO:0000313" key="2">
    <source>
        <dbReference type="EMBL" id="CAL4782015.1"/>
    </source>
</evidence>
<gene>
    <name evidence="1" type="ORF">C1SCF055_LOCUS21332</name>
</gene>
<evidence type="ECO:0000313" key="1">
    <source>
        <dbReference type="EMBL" id="CAI3994703.1"/>
    </source>
</evidence>
<evidence type="ECO:0000313" key="3">
    <source>
        <dbReference type="Proteomes" id="UP001152797"/>
    </source>
</evidence>
<dbReference type="EMBL" id="CAMXCT030001987">
    <property type="protein sequence ID" value="CAL4782015.1"/>
    <property type="molecule type" value="Genomic_DNA"/>
</dbReference>